<dbReference type="PROSITE" id="PS50088">
    <property type="entry name" value="ANK_REPEAT"/>
    <property type="match status" value="2"/>
</dbReference>
<sequence length="636" mass="71311">MADKKHVKHTAIYQAALDDKRGYVSKLMSDGQESLLTERITHFGDTPLHIAVGTNRSNRFVKELVESIVPADKKDTESERLKCLFQKNDYGNSPLHIAAMVGNTDATKRLVELDETEALVENKDGNRPLQLAAWHGNKETLEYLLTVPKEGGRCLYTGKAGGDLITRTIMAGFNDLALRIIKDHPDIVFENNSEQGQTALEILAQKPENFASGRSLGFWGRFIYSLIPMNNNEGATDSVVISINNNERATDSKESLSRIFRKCIAGFQNALGCIAPIVKRTYDIKVNENRSNLLVERICKIVIEQGDHDKAWTILGSALVTAVKYGTHELIEECILTYPSIIWYDGDNDRRFDEPKERRGYRFSLFLEAIRHRQERVYNLVHQMSGHKVFAATPHDGLENALHIAGKLAPTHRLDVVTGAALQMQRELQWFQEVEKLITELSYKEAENKEEKTPRMLFTIEHKPLLKEGQQWMKDTASSCTVVAALIVTMAFAAAFTLPGGNQDDGTPMFLNFNTFMLFIVSDAIALFSSSTSVLTFLGILTSRYAEADFLYALPKRLTIGLISLFISIAATMIAFSSALALMLKHKVTWIAAPLVIATSIPVCLFGLLQFPLLVELVKSTYGRSIFHRQNDRLIH</sequence>
<name>A0A251VKV8_HELAN</name>
<keyword evidence="6" id="KW-1185">Reference proteome</keyword>
<feature type="transmembrane region" description="Helical" evidence="2">
    <location>
        <begin position="516"/>
        <end position="541"/>
    </location>
</feature>
<dbReference type="OrthoDB" id="1925304at2759"/>
<keyword evidence="2" id="KW-0812">Transmembrane</keyword>
<dbReference type="AlphaFoldDB" id="A0A251VKV8"/>
<dbReference type="InterPro" id="IPR002110">
    <property type="entry name" value="Ankyrin_rpt"/>
</dbReference>
<keyword evidence="2" id="KW-1133">Transmembrane helix</keyword>
<dbReference type="Gene3D" id="1.25.40.20">
    <property type="entry name" value="Ankyrin repeat-containing domain"/>
    <property type="match status" value="1"/>
</dbReference>
<feature type="transmembrane region" description="Helical" evidence="2">
    <location>
        <begin position="590"/>
        <end position="615"/>
    </location>
</feature>
<dbReference type="Pfam" id="PF12796">
    <property type="entry name" value="Ank_2"/>
    <property type="match status" value="1"/>
</dbReference>
<dbReference type="STRING" id="4232.A0A251VKV8"/>
<dbReference type="InParanoid" id="A0A251VKV8"/>
<feature type="transmembrane region" description="Helical" evidence="2">
    <location>
        <begin position="562"/>
        <end position="584"/>
    </location>
</feature>
<evidence type="ECO:0000313" key="4">
    <source>
        <dbReference type="EMBL" id="KAF5820162.1"/>
    </source>
</evidence>
<reference evidence="5" key="2">
    <citation type="submission" date="2017-02" db="EMBL/GenBank/DDBJ databases">
        <title>Sunflower complete genome.</title>
        <authorList>
            <person name="Langlade N."/>
            <person name="Munos S."/>
        </authorList>
    </citation>
    <scope>NUCLEOTIDE SEQUENCE [LARGE SCALE GENOMIC DNA]</scope>
    <source>
        <tissue evidence="5">Leaves</tissue>
    </source>
</reference>
<dbReference type="EMBL" id="MNCJ02000317">
    <property type="protein sequence ID" value="KAF5820162.1"/>
    <property type="molecule type" value="Genomic_DNA"/>
</dbReference>
<dbReference type="PANTHER" id="PTHR24177:SF304">
    <property type="entry name" value="ANKYRIN REPEAT-CONTAINING DOMAIN, PGG DOMAIN PROTEIN-RELATED"/>
    <property type="match status" value="1"/>
</dbReference>
<feature type="repeat" description="ANK" evidence="1">
    <location>
        <begin position="90"/>
        <end position="112"/>
    </location>
</feature>
<dbReference type="PANTHER" id="PTHR24177">
    <property type="entry name" value="CASKIN"/>
    <property type="match status" value="1"/>
</dbReference>
<feature type="domain" description="PGG" evidence="3">
    <location>
        <begin position="471"/>
        <end position="581"/>
    </location>
</feature>
<evidence type="ECO:0000313" key="5">
    <source>
        <dbReference type="EMBL" id="OTG35706.1"/>
    </source>
</evidence>
<feature type="repeat" description="ANK" evidence="1">
    <location>
        <begin position="43"/>
        <end position="76"/>
    </location>
</feature>
<dbReference type="InterPro" id="IPR036770">
    <property type="entry name" value="Ankyrin_rpt-contain_sf"/>
</dbReference>
<evidence type="ECO:0000259" key="3">
    <source>
        <dbReference type="Pfam" id="PF13962"/>
    </source>
</evidence>
<dbReference type="PROSITE" id="PS50297">
    <property type="entry name" value="ANK_REP_REGION"/>
    <property type="match status" value="1"/>
</dbReference>
<keyword evidence="2" id="KW-0472">Membrane</keyword>
<dbReference type="Proteomes" id="UP000215914">
    <property type="component" value="Chromosome 2"/>
</dbReference>
<keyword evidence="1" id="KW-0040">ANK repeat</keyword>
<dbReference type="SUPFAM" id="SSF48403">
    <property type="entry name" value="Ankyrin repeat"/>
    <property type="match status" value="1"/>
</dbReference>
<dbReference type="SMART" id="SM00248">
    <property type="entry name" value="ANK"/>
    <property type="match status" value="3"/>
</dbReference>
<feature type="transmembrane region" description="Helical" evidence="2">
    <location>
        <begin position="476"/>
        <end position="496"/>
    </location>
</feature>
<dbReference type="Pfam" id="PF13962">
    <property type="entry name" value="PGG"/>
    <property type="match status" value="1"/>
</dbReference>
<accession>A0A251VKV8</accession>
<protein>
    <submittedName>
        <fullName evidence="4">Ankyrin repeat-containing domain, PGG domain, ankyrin repeat-containing domain superfamily</fullName>
    </submittedName>
    <submittedName>
        <fullName evidence="5">Putative ankyrin repeat-containing domain, PGG domain protein</fullName>
    </submittedName>
</protein>
<dbReference type="Gramene" id="mRNA:HanXRQr2_Chr02g0085691">
    <property type="protein sequence ID" value="mRNA:HanXRQr2_Chr02g0085691"/>
    <property type="gene ID" value="HanXRQr2_Chr02g0085691"/>
</dbReference>
<proteinExistence type="predicted"/>
<reference evidence="4" key="3">
    <citation type="submission" date="2020-06" db="EMBL/GenBank/DDBJ databases">
        <title>Helianthus annuus Genome sequencing and assembly Release 2.</title>
        <authorList>
            <person name="Gouzy J."/>
            <person name="Langlade N."/>
            <person name="Munos S."/>
        </authorList>
    </citation>
    <scope>NUCLEOTIDE SEQUENCE</scope>
    <source>
        <tissue evidence="4">Leaves</tissue>
    </source>
</reference>
<gene>
    <name evidence="5" type="ORF">HannXRQ_Chr02g0059591</name>
    <name evidence="4" type="ORF">HanXRQr2_Chr02g0085691</name>
</gene>
<evidence type="ECO:0000313" key="6">
    <source>
        <dbReference type="Proteomes" id="UP000215914"/>
    </source>
</evidence>
<dbReference type="GO" id="GO:0016020">
    <property type="term" value="C:membrane"/>
    <property type="evidence" value="ECO:0000318"/>
    <property type="project" value="GO_Central"/>
</dbReference>
<dbReference type="InterPro" id="IPR026961">
    <property type="entry name" value="PGG_dom"/>
</dbReference>
<dbReference type="OMA" id="DETECQP"/>
<organism evidence="5 6">
    <name type="scientific">Helianthus annuus</name>
    <name type="common">Common sunflower</name>
    <dbReference type="NCBI Taxonomy" id="4232"/>
    <lineage>
        <taxon>Eukaryota</taxon>
        <taxon>Viridiplantae</taxon>
        <taxon>Streptophyta</taxon>
        <taxon>Embryophyta</taxon>
        <taxon>Tracheophyta</taxon>
        <taxon>Spermatophyta</taxon>
        <taxon>Magnoliopsida</taxon>
        <taxon>eudicotyledons</taxon>
        <taxon>Gunneridae</taxon>
        <taxon>Pentapetalae</taxon>
        <taxon>asterids</taxon>
        <taxon>campanulids</taxon>
        <taxon>Asterales</taxon>
        <taxon>Asteraceae</taxon>
        <taxon>Asteroideae</taxon>
        <taxon>Heliantheae alliance</taxon>
        <taxon>Heliantheae</taxon>
        <taxon>Helianthus</taxon>
    </lineage>
</organism>
<evidence type="ECO:0000256" key="2">
    <source>
        <dbReference type="SAM" id="Phobius"/>
    </source>
</evidence>
<evidence type="ECO:0000256" key="1">
    <source>
        <dbReference type="PROSITE-ProRule" id="PRU00023"/>
    </source>
</evidence>
<reference evidence="4 6" key="1">
    <citation type="journal article" date="2017" name="Nature">
        <title>The sunflower genome provides insights into oil metabolism, flowering and Asterid evolution.</title>
        <authorList>
            <person name="Badouin H."/>
            <person name="Gouzy J."/>
            <person name="Grassa C.J."/>
            <person name="Murat F."/>
            <person name="Staton S.E."/>
            <person name="Cottret L."/>
            <person name="Lelandais-Briere C."/>
            <person name="Owens G.L."/>
            <person name="Carrere S."/>
            <person name="Mayjonade B."/>
            <person name="Legrand L."/>
            <person name="Gill N."/>
            <person name="Kane N.C."/>
            <person name="Bowers J.E."/>
            <person name="Hubner S."/>
            <person name="Bellec A."/>
            <person name="Berard A."/>
            <person name="Berges H."/>
            <person name="Blanchet N."/>
            <person name="Boniface M.C."/>
            <person name="Brunel D."/>
            <person name="Catrice O."/>
            <person name="Chaidir N."/>
            <person name="Claudel C."/>
            <person name="Donnadieu C."/>
            <person name="Faraut T."/>
            <person name="Fievet G."/>
            <person name="Helmstetter N."/>
            <person name="King M."/>
            <person name="Knapp S.J."/>
            <person name="Lai Z."/>
            <person name="Le Paslier M.C."/>
            <person name="Lippi Y."/>
            <person name="Lorenzon L."/>
            <person name="Mandel J.R."/>
            <person name="Marage G."/>
            <person name="Marchand G."/>
            <person name="Marquand E."/>
            <person name="Bret-Mestries E."/>
            <person name="Morien E."/>
            <person name="Nambeesan S."/>
            <person name="Nguyen T."/>
            <person name="Pegot-Espagnet P."/>
            <person name="Pouilly N."/>
            <person name="Raftis F."/>
            <person name="Sallet E."/>
            <person name="Schiex T."/>
            <person name="Thomas J."/>
            <person name="Vandecasteele C."/>
            <person name="Vares D."/>
            <person name="Vear F."/>
            <person name="Vautrin S."/>
            <person name="Crespi M."/>
            <person name="Mangin B."/>
            <person name="Burke J.M."/>
            <person name="Salse J."/>
            <person name="Munos S."/>
            <person name="Vincourt P."/>
            <person name="Rieseberg L.H."/>
            <person name="Langlade N.B."/>
        </authorList>
    </citation>
    <scope>NUCLEOTIDE SEQUENCE [LARGE SCALE GENOMIC DNA]</scope>
    <source>
        <strain evidence="6">cv. SF193</strain>
        <tissue evidence="4">Leaves</tissue>
    </source>
</reference>
<dbReference type="EMBL" id="CM007891">
    <property type="protein sequence ID" value="OTG35706.1"/>
    <property type="molecule type" value="Genomic_DNA"/>
</dbReference>